<comment type="similarity">
    <text evidence="6">Belongs to the DarT ADP-ribosyltransferase family.</text>
</comment>
<feature type="active site" evidence="6">
    <location>
        <position position="166"/>
    </location>
</feature>
<keyword evidence="3 6" id="KW-0808">Transferase</keyword>
<dbReference type="AlphaFoldDB" id="A0A7W7N5Q3"/>
<evidence type="ECO:0000256" key="6">
    <source>
        <dbReference type="PROSITE-ProRule" id="PRU01362"/>
    </source>
</evidence>
<feature type="domain" description="DarT" evidence="7">
    <location>
        <begin position="7"/>
        <end position="213"/>
    </location>
</feature>
<dbReference type="GO" id="GO:0003677">
    <property type="term" value="F:DNA binding"/>
    <property type="evidence" value="ECO:0007669"/>
    <property type="project" value="UniProtKB-UniRule"/>
</dbReference>
<protein>
    <recommendedName>
        <fullName evidence="7">DarT domain-containing protein</fullName>
    </recommendedName>
</protein>
<comment type="catalytic activity">
    <reaction evidence="6">
        <text>a thymidine in DNA + NAD(+) = an N-(ADP-alpha-D-ribosyl)-thymidine in DNA + nicotinamide + H(+)</text>
        <dbReference type="Rhea" id="RHEA:71651"/>
        <dbReference type="Rhea" id="RHEA-COMP:13556"/>
        <dbReference type="Rhea" id="RHEA-COMP:18051"/>
        <dbReference type="ChEBI" id="CHEBI:15378"/>
        <dbReference type="ChEBI" id="CHEBI:17154"/>
        <dbReference type="ChEBI" id="CHEBI:57540"/>
        <dbReference type="ChEBI" id="CHEBI:137386"/>
        <dbReference type="ChEBI" id="CHEBI:191199"/>
    </reaction>
</comment>
<comment type="caution">
    <text evidence="8">The sequence shown here is derived from an EMBL/GenBank/DDBJ whole genome shotgun (WGS) entry which is preliminary data.</text>
</comment>
<proteinExistence type="inferred from homology"/>
<feature type="binding site" evidence="6">
    <location>
        <position position="52"/>
    </location>
    <ligand>
        <name>NAD(+)</name>
        <dbReference type="ChEBI" id="CHEBI:57540"/>
    </ligand>
</feature>
<feature type="binding site" evidence="6">
    <location>
        <begin position="11"/>
        <end position="13"/>
    </location>
    <ligand>
        <name>NAD(+)</name>
        <dbReference type="ChEBI" id="CHEBI:57540"/>
    </ligand>
</feature>
<organism evidence="8 9">
    <name type="scientific">Brevundimonas bullata</name>
    <dbReference type="NCBI Taxonomy" id="13160"/>
    <lineage>
        <taxon>Bacteria</taxon>
        <taxon>Pseudomonadati</taxon>
        <taxon>Pseudomonadota</taxon>
        <taxon>Alphaproteobacteria</taxon>
        <taxon>Caulobacterales</taxon>
        <taxon>Caulobacteraceae</taxon>
        <taxon>Brevundimonas</taxon>
    </lineage>
</organism>
<gene>
    <name evidence="8" type="ORF">HNP32_003397</name>
</gene>
<comment type="caution">
    <text evidence="6">Lacks conserved residue(s) required for the propagation of feature annotation.</text>
</comment>
<evidence type="ECO:0000256" key="5">
    <source>
        <dbReference type="ARBA" id="ARBA00023125"/>
    </source>
</evidence>
<evidence type="ECO:0000313" key="9">
    <source>
        <dbReference type="Proteomes" id="UP000539957"/>
    </source>
</evidence>
<dbReference type="RefSeq" id="WP_184273250.1">
    <property type="nucleotide sequence ID" value="NZ_CP194722.1"/>
</dbReference>
<dbReference type="EMBL" id="JACHKY010000006">
    <property type="protein sequence ID" value="MBB4799639.1"/>
    <property type="molecule type" value="Genomic_DNA"/>
</dbReference>
<keyword evidence="5 6" id="KW-0238">DNA-binding</keyword>
<dbReference type="GO" id="GO:0016757">
    <property type="term" value="F:glycosyltransferase activity"/>
    <property type="evidence" value="ECO:0007669"/>
    <property type="project" value="UniProtKB-UniRule"/>
</dbReference>
<sequence>MPTPANPKIYHIVHVDRLASIVASRMLLCDAAIAAQAVPGTTIGMNTIKQRRLRELRLQNHPDLHVGDCTPFYFCSRSVMLYLIYARSHDLAYQGGQEPIVHLEADLRATVAWAEANNRRWAFTLSNAGAYYFEDRVNLNQLDEINWNSVQTRQWAGAPKEGKQAEFLLEHSFPWHLVERVGVFSNAYVQPVSDAMGPGGHRPPIEIRRDWYYGGAA</sequence>
<accession>A0A7W7N5Q3</accession>
<feature type="binding site" evidence="6">
    <location>
        <position position="28"/>
    </location>
    <ligand>
        <name>NAD(+)</name>
        <dbReference type="ChEBI" id="CHEBI:57540"/>
    </ligand>
</feature>
<evidence type="ECO:0000256" key="1">
    <source>
        <dbReference type="ARBA" id="ARBA00022649"/>
    </source>
</evidence>
<keyword evidence="9" id="KW-1185">Reference proteome</keyword>
<dbReference type="PROSITE" id="PS52018">
    <property type="entry name" value="DART"/>
    <property type="match status" value="1"/>
</dbReference>
<feature type="active site" description="Proton acceptor" evidence="6">
    <location>
        <position position="52"/>
    </location>
</feature>
<dbReference type="GO" id="GO:0016779">
    <property type="term" value="F:nucleotidyltransferase activity"/>
    <property type="evidence" value="ECO:0007669"/>
    <property type="project" value="UniProtKB-UniRule"/>
</dbReference>
<evidence type="ECO:0000256" key="3">
    <source>
        <dbReference type="ARBA" id="ARBA00022679"/>
    </source>
</evidence>
<dbReference type="Pfam" id="PF14487">
    <property type="entry name" value="DarT"/>
    <property type="match status" value="1"/>
</dbReference>
<keyword evidence="4 6" id="KW-0548">Nucleotidyltransferase</keyword>
<dbReference type="Proteomes" id="UP000539957">
    <property type="component" value="Unassembled WGS sequence"/>
</dbReference>
<dbReference type="InterPro" id="IPR029494">
    <property type="entry name" value="DarT"/>
</dbReference>
<keyword evidence="1 6" id="KW-1277">Toxin-antitoxin system</keyword>
<reference evidence="8 9" key="1">
    <citation type="submission" date="2020-08" db="EMBL/GenBank/DDBJ databases">
        <title>Functional genomics of gut bacteria from endangered species of beetles.</title>
        <authorList>
            <person name="Carlos-Shanley C."/>
        </authorList>
    </citation>
    <scope>NUCLEOTIDE SEQUENCE [LARGE SCALE GENOMIC DNA]</scope>
    <source>
        <strain evidence="8 9">S00123</strain>
    </source>
</reference>
<evidence type="ECO:0000313" key="8">
    <source>
        <dbReference type="EMBL" id="MBB4799639.1"/>
    </source>
</evidence>
<evidence type="ECO:0000259" key="7">
    <source>
        <dbReference type="PROSITE" id="PS52018"/>
    </source>
</evidence>
<evidence type="ECO:0000256" key="4">
    <source>
        <dbReference type="ARBA" id="ARBA00022695"/>
    </source>
</evidence>
<keyword evidence="2 6" id="KW-0328">Glycosyltransferase</keyword>
<name>A0A7W7N5Q3_9CAUL</name>
<evidence type="ECO:0000256" key="2">
    <source>
        <dbReference type="ARBA" id="ARBA00022676"/>
    </source>
</evidence>